<protein>
    <submittedName>
        <fullName evidence="1">Uncharacterized protein</fullName>
    </submittedName>
</protein>
<sequence>MKYASDILKPVLSSIVATETDPSDPPLPHPRLIDFCEFSVMEYENWSEAMDFDFIPDDLDLAEFYVDYDPVLFIQTECLMPFERYYVLRLVAIIVGTLAKIRTNSLTPVSRTIVDSSWESLCRLGIKLPMLKKLVATVISEARKSIEEPVDMDSSSQAISHELERIGFHCDIQESMLPFVELYKKHDPTLLIQTEPLMPFVRSYVLQLVAIIVGTLTKSPMISVTPERRTIVNFSWESLCRLGMKLPALEKLVATSQKPVPVFETLKGIREKAQLWRAISDEVDSMRIILASKEEELRNKYNEKGDQASKVQDSHRQLLDEIGHMRSLLALKVEELQNSVKVFHTKMEQRQKFRRLKWCSFP</sequence>
<accession>A0A2P5FWL0</accession>
<dbReference type="AlphaFoldDB" id="A0A2P5FWL0"/>
<evidence type="ECO:0000313" key="1">
    <source>
        <dbReference type="EMBL" id="POO02191.1"/>
    </source>
</evidence>
<dbReference type="EMBL" id="JXTC01000005">
    <property type="protein sequence ID" value="POO02191.1"/>
    <property type="molecule type" value="Genomic_DNA"/>
</dbReference>
<gene>
    <name evidence="1" type="ORF">TorRG33x02_019750</name>
</gene>
<dbReference type="InParanoid" id="A0A2P5FWL0"/>
<keyword evidence="2" id="KW-1185">Reference proteome</keyword>
<comment type="caution">
    <text evidence="1">The sequence shown here is derived from an EMBL/GenBank/DDBJ whole genome shotgun (WGS) entry which is preliminary data.</text>
</comment>
<proteinExistence type="predicted"/>
<dbReference type="Proteomes" id="UP000237000">
    <property type="component" value="Unassembled WGS sequence"/>
</dbReference>
<dbReference type="OrthoDB" id="10484981at2759"/>
<name>A0A2P5FWL0_TREOI</name>
<reference evidence="2" key="1">
    <citation type="submission" date="2016-06" db="EMBL/GenBank/DDBJ databases">
        <title>Parallel loss of symbiosis genes in relatives of nitrogen-fixing non-legume Parasponia.</title>
        <authorList>
            <person name="Van Velzen R."/>
            <person name="Holmer R."/>
            <person name="Bu F."/>
            <person name="Rutten L."/>
            <person name="Van Zeijl A."/>
            <person name="Liu W."/>
            <person name="Santuari L."/>
            <person name="Cao Q."/>
            <person name="Sharma T."/>
            <person name="Shen D."/>
            <person name="Roswanjaya Y."/>
            <person name="Wardhani T."/>
            <person name="Kalhor M.S."/>
            <person name="Jansen J."/>
            <person name="Van den Hoogen J."/>
            <person name="Gungor B."/>
            <person name="Hartog M."/>
            <person name="Hontelez J."/>
            <person name="Verver J."/>
            <person name="Yang W.-C."/>
            <person name="Schijlen E."/>
            <person name="Repin R."/>
            <person name="Schilthuizen M."/>
            <person name="Schranz E."/>
            <person name="Heidstra R."/>
            <person name="Miyata K."/>
            <person name="Fedorova E."/>
            <person name="Kohlen W."/>
            <person name="Bisseling T."/>
            <person name="Smit S."/>
            <person name="Geurts R."/>
        </authorList>
    </citation>
    <scope>NUCLEOTIDE SEQUENCE [LARGE SCALE GENOMIC DNA]</scope>
    <source>
        <strain evidence="2">cv. RG33-2</strain>
    </source>
</reference>
<organism evidence="1 2">
    <name type="scientific">Trema orientale</name>
    <name type="common">Charcoal tree</name>
    <name type="synonym">Celtis orientalis</name>
    <dbReference type="NCBI Taxonomy" id="63057"/>
    <lineage>
        <taxon>Eukaryota</taxon>
        <taxon>Viridiplantae</taxon>
        <taxon>Streptophyta</taxon>
        <taxon>Embryophyta</taxon>
        <taxon>Tracheophyta</taxon>
        <taxon>Spermatophyta</taxon>
        <taxon>Magnoliopsida</taxon>
        <taxon>eudicotyledons</taxon>
        <taxon>Gunneridae</taxon>
        <taxon>Pentapetalae</taxon>
        <taxon>rosids</taxon>
        <taxon>fabids</taxon>
        <taxon>Rosales</taxon>
        <taxon>Cannabaceae</taxon>
        <taxon>Trema</taxon>
    </lineage>
</organism>
<evidence type="ECO:0000313" key="2">
    <source>
        <dbReference type="Proteomes" id="UP000237000"/>
    </source>
</evidence>